<dbReference type="Pfam" id="PF00226">
    <property type="entry name" value="DnaJ"/>
    <property type="match status" value="1"/>
</dbReference>
<keyword evidence="8" id="KW-1185">Reference proteome</keyword>
<dbReference type="Proteomes" id="UP000594262">
    <property type="component" value="Unplaced"/>
</dbReference>
<evidence type="ECO:0000313" key="7">
    <source>
        <dbReference type="EnsemblMetazoa" id="CLYHEMP025786.1"/>
    </source>
</evidence>
<keyword evidence="4" id="KW-0143">Chaperone</keyword>
<evidence type="ECO:0000256" key="2">
    <source>
        <dbReference type="ARBA" id="ARBA00023136"/>
    </source>
</evidence>
<dbReference type="EnsemblMetazoa" id="CLYHEMT025786.1">
    <property type="protein sequence ID" value="CLYHEMP025786.1"/>
    <property type="gene ID" value="CLYHEMG025786"/>
</dbReference>
<dbReference type="PROSITE" id="PS50076">
    <property type="entry name" value="DNAJ_2"/>
    <property type="match status" value="1"/>
</dbReference>
<organism evidence="7 8">
    <name type="scientific">Clytia hemisphaerica</name>
    <dbReference type="NCBI Taxonomy" id="252671"/>
    <lineage>
        <taxon>Eukaryota</taxon>
        <taxon>Metazoa</taxon>
        <taxon>Cnidaria</taxon>
        <taxon>Hydrozoa</taxon>
        <taxon>Hydroidolina</taxon>
        <taxon>Leptothecata</taxon>
        <taxon>Obeliida</taxon>
        <taxon>Clytiidae</taxon>
        <taxon>Clytia</taxon>
    </lineage>
</organism>
<dbReference type="CDD" id="cd06257">
    <property type="entry name" value="DnaJ"/>
    <property type="match status" value="1"/>
</dbReference>
<sequence>MSSGQNPPPEHPDEKEQNLYETLGLAKDATPEEIKKAYRKMALKYHPDKNPNTLKPQKNLNKSTMHILFYLTQVKKKFMIAMDLWDCILQNNLARRTSRHISC</sequence>
<keyword evidence="2" id="KW-0472">Membrane</keyword>
<dbReference type="Gene3D" id="1.10.287.110">
    <property type="entry name" value="DnaJ domain"/>
    <property type="match status" value="1"/>
</dbReference>
<comment type="subcellular location">
    <subcellularLocation>
        <location evidence="1">Membrane</location>
        <topology evidence="1">Lipid-anchor</topology>
    </subcellularLocation>
</comment>
<dbReference type="SMART" id="SM00271">
    <property type="entry name" value="DnaJ"/>
    <property type="match status" value="1"/>
</dbReference>
<dbReference type="PANTHER" id="PTHR44027:SF7">
    <property type="entry name" value="DNAJ HOMOLOG SUBFAMILY C MEMBER 5 HOMOLOG"/>
    <property type="match status" value="1"/>
</dbReference>
<dbReference type="OrthoDB" id="10250354at2759"/>
<evidence type="ECO:0000259" key="6">
    <source>
        <dbReference type="PROSITE" id="PS50076"/>
    </source>
</evidence>
<proteinExistence type="predicted"/>
<dbReference type="InterPro" id="IPR051434">
    <property type="entry name" value="DnaJ_C_subfamily_member5"/>
</dbReference>
<evidence type="ECO:0000256" key="1">
    <source>
        <dbReference type="ARBA" id="ARBA00004635"/>
    </source>
</evidence>
<accession>A0A7M6DRR0</accession>
<evidence type="ECO:0000313" key="8">
    <source>
        <dbReference type="Proteomes" id="UP000594262"/>
    </source>
</evidence>
<protein>
    <recommendedName>
        <fullName evidence="6">J domain-containing protein</fullName>
    </recommendedName>
</protein>
<reference evidence="7" key="1">
    <citation type="submission" date="2021-01" db="UniProtKB">
        <authorList>
            <consortium name="EnsemblMetazoa"/>
        </authorList>
    </citation>
    <scope>IDENTIFICATION</scope>
</reference>
<evidence type="ECO:0000256" key="4">
    <source>
        <dbReference type="ARBA" id="ARBA00023186"/>
    </source>
</evidence>
<dbReference type="InterPro" id="IPR036869">
    <property type="entry name" value="J_dom_sf"/>
</dbReference>
<keyword evidence="5" id="KW-0449">Lipoprotein</keyword>
<dbReference type="PRINTS" id="PR00625">
    <property type="entry name" value="JDOMAIN"/>
</dbReference>
<dbReference type="GO" id="GO:0016020">
    <property type="term" value="C:membrane"/>
    <property type="evidence" value="ECO:0007669"/>
    <property type="project" value="UniProtKB-SubCell"/>
</dbReference>
<evidence type="ECO:0000256" key="5">
    <source>
        <dbReference type="ARBA" id="ARBA00023288"/>
    </source>
</evidence>
<dbReference type="GO" id="GO:0005737">
    <property type="term" value="C:cytoplasm"/>
    <property type="evidence" value="ECO:0007669"/>
    <property type="project" value="UniProtKB-ARBA"/>
</dbReference>
<name>A0A7M6DRR0_9CNID</name>
<dbReference type="AlphaFoldDB" id="A0A7M6DRR0"/>
<evidence type="ECO:0000256" key="3">
    <source>
        <dbReference type="ARBA" id="ARBA00023139"/>
    </source>
</evidence>
<feature type="domain" description="J" evidence="6">
    <location>
        <begin position="18"/>
        <end position="102"/>
    </location>
</feature>
<dbReference type="SUPFAM" id="SSF46565">
    <property type="entry name" value="Chaperone J-domain"/>
    <property type="match status" value="1"/>
</dbReference>
<keyword evidence="3" id="KW-0564">Palmitate</keyword>
<dbReference type="PANTHER" id="PTHR44027">
    <property type="entry name" value="DNAJ HOMOLOG SUBFAMILY C MEMBER 5 HOMOLOG"/>
    <property type="match status" value="1"/>
</dbReference>
<dbReference type="InterPro" id="IPR001623">
    <property type="entry name" value="DnaJ_domain"/>
</dbReference>